<dbReference type="OrthoDB" id="307871at2759"/>
<dbReference type="GO" id="GO:0043015">
    <property type="term" value="F:gamma-tubulin binding"/>
    <property type="evidence" value="ECO:0007669"/>
    <property type="project" value="TreeGrafter"/>
</dbReference>
<sequence length="548" mass="58305">MEVRVIGQNKEPKETYGCILESLKELERAANDAFDRVEEAASKRFASIGEIETRLAGVKARVESVAQSRKAIKVESASQYPVGPGEFESFNSIFENSWVRWQQTQDSRVSVYAEKEEAGQGRASTSELQGDVGLLSDGWKIKGEDTRELFHFFASYAANKHKGDEGKVGSQGQKKFGKVPKTLDSVDGMLLYGTDRNVYRMSGEDLVQDENLNESDAEEGEEADSLLAAGSLLPNLEIGEAPQTMMTNNNKVASLQSLEFGYRPTLNDVPTLDLPSMLPDLDSIADNVQFQMPTEISVKGIAPSANLVNSLPEIDSTLVNDAGSSQAHQAGIADPSPSQSGNQASGSSGGVPPPPPPPPAAAAPPPPPPPAAAGAPPPQPPPPPAAAPPPPPAAEGGRGALLDAIRNASKGSLKKVATPGEGGEKDSAPAAAPKAKAAALDPHSAMLDAIKGGARKTLHKPRERLPSIKPVQREEEGDDMMSALKKQLDRRRSTVLGKQIDRPMQKLSVVADDEEGEAEGDRILGLQDWIEFQESSESSSEDSDSWDD</sequence>
<dbReference type="GO" id="GO:0005769">
    <property type="term" value="C:early endosome"/>
    <property type="evidence" value="ECO:0007669"/>
    <property type="project" value="InterPro"/>
</dbReference>
<feature type="region of interest" description="Disordered" evidence="3">
    <location>
        <begin position="529"/>
        <end position="548"/>
    </location>
</feature>
<feature type="compositionally biased region" description="Low complexity" evidence="3">
    <location>
        <begin position="428"/>
        <end position="439"/>
    </location>
</feature>
<dbReference type="InterPro" id="IPR028290">
    <property type="entry name" value="WASH1"/>
</dbReference>
<feature type="compositionally biased region" description="Pro residues" evidence="3">
    <location>
        <begin position="351"/>
        <end position="393"/>
    </location>
</feature>
<keyword evidence="6" id="KW-1185">Reference proteome</keyword>
<dbReference type="GO" id="GO:0005829">
    <property type="term" value="C:cytosol"/>
    <property type="evidence" value="ECO:0007669"/>
    <property type="project" value="GOC"/>
</dbReference>
<comment type="similarity">
    <text evidence="1">Belongs to the WASH1 family.</text>
</comment>
<dbReference type="InterPro" id="IPR021854">
    <property type="entry name" value="WASH1_WAHD"/>
</dbReference>
<evidence type="ECO:0000259" key="4">
    <source>
        <dbReference type="PROSITE" id="PS51082"/>
    </source>
</evidence>
<evidence type="ECO:0000256" key="3">
    <source>
        <dbReference type="SAM" id="MobiDB-lite"/>
    </source>
</evidence>
<accession>A0A5B8MJD4</accession>
<dbReference type="EMBL" id="CP031037">
    <property type="protein sequence ID" value="QDZ20596.1"/>
    <property type="molecule type" value="Genomic_DNA"/>
</dbReference>
<dbReference type="PANTHER" id="PTHR23331:SF1">
    <property type="entry name" value="WASH COMPLEX SUBUNIT 1"/>
    <property type="match status" value="1"/>
</dbReference>
<dbReference type="SMART" id="SM00246">
    <property type="entry name" value="WH2"/>
    <property type="match status" value="2"/>
</dbReference>
<dbReference type="PROSITE" id="PS51082">
    <property type="entry name" value="WH2"/>
    <property type="match status" value="1"/>
</dbReference>
<keyword evidence="2" id="KW-0009">Actin-binding</keyword>
<dbReference type="GO" id="GO:0003779">
    <property type="term" value="F:actin binding"/>
    <property type="evidence" value="ECO:0007669"/>
    <property type="project" value="UniProtKB-KW"/>
</dbReference>
<dbReference type="Proteomes" id="UP000316726">
    <property type="component" value="Chromosome 4"/>
</dbReference>
<dbReference type="GO" id="GO:0006887">
    <property type="term" value="P:exocytosis"/>
    <property type="evidence" value="ECO:0007669"/>
    <property type="project" value="TreeGrafter"/>
</dbReference>
<evidence type="ECO:0000313" key="6">
    <source>
        <dbReference type="Proteomes" id="UP000316726"/>
    </source>
</evidence>
<gene>
    <name evidence="5" type="ORF">A3770_04p31140</name>
</gene>
<reference evidence="5 6" key="1">
    <citation type="submission" date="2018-07" db="EMBL/GenBank/DDBJ databases">
        <title>The complete nuclear genome of the prasinophyte Chloropicon primus (CCMP1205).</title>
        <authorList>
            <person name="Pombert J.-F."/>
            <person name="Otis C."/>
            <person name="Turmel M."/>
            <person name="Lemieux C."/>
        </authorList>
    </citation>
    <scope>NUCLEOTIDE SEQUENCE [LARGE SCALE GENOMIC DNA]</scope>
    <source>
        <strain evidence="5 6">CCMP1205</strain>
    </source>
</reference>
<feature type="compositionally biased region" description="Acidic residues" evidence="3">
    <location>
        <begin position="539"/>
        <end position="548"/>
    </location>
</feature>
<feature type="compositionally biased region" description="Basic residues" evidence="3">
    <location>
        <begin position="453"/>
        <end position="462"/>
    </location>
</feature>
<proteinExistence type="inferred from homology"/>
<feature type="compositionally biased region" description="Basic and acidic residues" evidence="3">
    <location>
        <begin position="463"/>
        <end position="474"/>
    </location>
</feature>
<feature type="domain" description="WH2" evidence="4">
    <location>
        <begin position="397"/>
        <end position="416"/>
    </location>
</feature>
<protein>
    <recommendedName>
        <fullName evidence="4">WH2 domain-containing protein</fullName>
    </recommendedName>
</protein>
<dbReference type="GO" id="GO:0034314">
    <property type="term" value="P:Arp2/3 complex-mediated actin nucleation"/>
    <property type="evidence" value="ECO:0007669"/>
    <property type="project" value="InterPro"/>
</dbReference>
<feature type="compositionally biased region" description="Low complexity" evidence="3">
    <location>
        <begin position="335"/>
        <end position="346"/>
    </location>
</feature>
<dbReference type="Pfam" id="PF11945">
    <property type="entry name" value="WASH_WAHD"/>
    <property type="match status" value="1"/>
</dbReference>
<feature type="region of interest" description="Disordered" evidence="3">
    <location>
        <begin position="323"/>
        <end position="480"/>
    </location>
</feature>
<dbReference type="GO" id="GO:0042147">
    <property type="term" value="P:retrograde transport, endosome to Golgi"/>
    <property type="evidence" value="ECO:0007669"/>
    <property type="project" value="TreeGrafter"/>
</dbReference>
<dbReference type="GO" id="GO:0071203">
    <property type="term" value="C:WASH complex"/>
    <property type="evidence" value="ECO:0007669"/>
    <property type="project" value="InterPro"/>
</dbReference>
<name>A0A5B8MJD4_9CHLO</name>
<dbReference type="GO" id="GO:0055037">
    <property type="term" value="C:recycling endosome"/>
    <property type="evidence" value="ECO:0007669"/>
    <property type="project" value="TreeGrafter"/>
</dbReference>
<dbReference type="PANTHER" id="PTHR23331">
    <property type="entry name" value="CXYORF1"/>
    <property type="match status" value="1"/>
</dbReference>
<dbReference type="AlphaFoldDB" id="A0A5B8MJD4"/>
<dbReference type="GO" id="GO:0032456">
    <property type="term" value="P:endocytic recycling"/>
    <property type="evidence" value="ECO:0007669"/>
    <property type="project" value="TreeGrafter"/>
</dbReference>
<evidence type="ECO:0000256" key="1">
    <source>
        <dbReference type="ARBA" id="ARBA00005602"/>
    </source>
</evidence>
<dbReference type="InterPro" id="IPR003124">
    <property type="entry name" value="WH2_dom"/>
</dbReference>
<evidence type="ECO:0000256" key="2">
    <source>
        <dbReference type="ARBA" id="ARBA00023203"/>
    </source>
</evidence>
<organism evidence="5 6">
    <name type="scientific">Chloropicon primus</name>
    <dbReference type="NCBI Taxonomy" id="1764295"/>
    <lineage>
        <taxon>Eukaryota</taxon>
        <taxon>Viridiplantae</taxon>
        <taxon>Chlorophyta</taxon>
        <taxon>Chloropicophyceae</taxon>
        <taxon>Chloropicales</taxon>
        <taxon>Chloropicaceae</taxon>
        <taxon>Chloropicon</taxon>
    </lineage>
</organism>
<dbReference type="STRING" id="1764295.A0A5B8MJD4"/>
<dbReference type="Pfam" id="PF02205">
    <property type="entry name" value="WH2"/>
    <property type="match status" value="1"/>
</dbReference>
<dbReference type="GO" id="GO:0043014">
    <property type="term" value="F:alpha-tubulin binding"/>
    <property type="evidence" value="ECO:0007669"/>
    <property type="project" value="InterPro"/>
</dbReference>
<evidence type="ECO:0000313" key="5">
    <source>
        <dbReference type="EMBL" id="QDZ20596.1"/>
    </source>
</evidence>